<dbReference type="EMBL" id="JBHUGD010000003">
    <property type="protein sequence ID" value="MFD1947347.1"/>
    <property type="molecule type" value="Genomic_DNA"/>
</dbReference>
<evidence type="ECO:0000313" key="2">
    <source>
        <dbReference type="Proteomes" id="UP001597351"/>
    </source>
</evidence>
<sequence>MPRPRLPDPVGLRRDELDRLRRDLPADLVEEAEAGGGFWCAGSYYHSEQQVIDGATEHGVRSLRLGFSDVTFLRDVPDLRHLWLESDGVVDAASIGDHPGLRALILDVRGLRGEVDPFAFEDLRWFRAGLGGKGGAMLMPAIERGHPRLASLSVRETKARTVAELVAGFPALEELRISYADRLRSLGDLTPVAGSLKRLSLHMTQLRSLEGVEVLDRLEEIRIYAGPLADVSLLDALPALRRTDLTLAALRT</sequence>
<keyword evidence="2" id="KW-1185">Reference proteome</keyword>
<dbReference type="Gene3D" id="3.80.10.10">
    <property type="entry name" value="Ribonuclease Inhibitor"/>
    <property type="match status" value="1"/>
</dbReference>
<protein>
    <recommendedName>
        <fullName evidence="3">Leucine-rich repeat domain-containing protein</fullName>
    </recommendedName>
</protein>
<evidence type="ECO:0008006" key="3">
    <source>
        <dbReference type="Google" id="ProtNLM"/>
    </source>
</evidence>
<organism evidence="1 2">
    <name type="scientific">Nocardioides aestuarii</name>
    <dbReference type="NCBI Taxonomy" id="252231"/>
    <lineage>
        <taxon>Bacteria</taxon>
        <taxon>Bacillati</taxon>
        <taxon>Actinomycetota</taxon>
        <taxon>Actinomycetes</taxon>
        <taxon>Propionibacteriales</taxon>
        <taxon>Nocardioidaceae</taxon>
        <taxon>Nocardioides</taxon>
    </lineage>
</organism>
<proteinExistence type="predicted"/>
<gene>
    <name evidence="1" type="ORF">ACFSDE_11150</name>
</gene>
<dbReference type="InterPro" id="IPR032675">
    <property type="entry name" value="LRR_dom_sf"/>
</dbReference>
<comment type="caution">
    <text evidence="1">The sequence shown here is derived from an EMBL/GenBank/DDBJ whole genome shotgun (WGS) entry which is preliminary data.</text>
</comment>
<dbReference type="Proteomes" id="UP001597351">
    <property type="component" value="Unassembled WGS sequence"/>
</dbReference>
<evidence type="ECO:0000313" key="1">
    <source>
        <dbReference type="EMBL" id="MFD1947347.1"/>
    </source>
</evidence>
<accession>A0ABW4TP76</accession>
<dbReference type="RefSeq" id="WP_343918357.1">
    <property type="nucleotide sequence ID" value="NZ_BAAAJT010000002.1"/>
</dbReference>
<reference evidence="2" key="1">
    <citation type="journal article" date="2019" name="Int. J. Syst. Evol. Microbiol.">
        <title>The Global Catalogue of Microorganisms (GCM) 10K type strain sequencing project: providing services to taxonomists for standard genome sequencing and annotation.</title>
        <authorList>
            <consortium name="The Broad Institute Genomics Platform"/>
            <consortium name="The Broad Institute Genome Sequencing Center for Infectious Disease"/>
            <person name="Wu L."/>
            <person name="Ma J."/>
        </authorList>
    </citation>
    <scope>NUCLEOTIDE SEQUENCE [LARGE SCALE GENOMIC DNA]</scope>
    <source>
        <strain evidence="2">CGMCC 1.12477</strain>
    </source>
</reference>
<dbReference type="SUPFAM" id="SSF52058">
    <property type="entry name" value="L domain-like"/>
    <property type="match status" value="1"/>
</dbReference>
<name>A0ABW4TP76_9ACTN</name>